<evidence type="ECO:0000259" key="9">
    <source>
        <dbReference type="Pfam" id="PF04389"/>
    </source>
</evidence>
<dbReference type="InterPro" id="IPR046450">
    <property type="entry name" value="PA_dom_sf"/>
</dbReference>
<feature type="signal peptide" evidence="8">
    <location>
        <begin position="1"/>
        <end position="28"/>
    </location>
</feature>
<organism evidence="10 11">
    <name type="scientific">Brevundimonas diminuta 3F5N</name>
    <dbReference type="NCBI Taxonomy" id="1255603"/>
    <lineage>
        <taxon>Bacteria</taxon>
        <taxon>Pseudomonadati</taxon>
        <taxon>Pseudomonadota</taxon>
        <taxon>Alphaproteobacteria</taxon>
        <taxon>Caulobacterales</taxon>
        <taxon>Caulobacteraceae</taxon>
        <taxon>Brevundimonas</taxon>
    </lineage>
</organism>
<evidence type="ECO:0000256" key="5">
    <source>
        <dbReference type="ARBA" id="ARBA00022801"/>
    </source>
</evidence>
<protein>
    <submittedName>
        <fullName evidence="10">Peptidase</fullName>
    </submittedName>
</protein>
<keyword evidence="4 8" id="KW-0732">Signal</keyword>
<dbReference type="Proteomes" id="UP000195766">
    <property type="component" value="Unassembled WGS sequence"/>
</dbReference>
<keyword evidence="3" id="KW-0479">Metal-binding</keyword>
<dbReference type="GO" id="GO:0004177">
    <property type="term" value="F:aminopeptidase activity"/>
    <property type="evidence" value="ECO:0007669"/>
    <property type="project" value="UniProtKB-KW"/>
</dbReference>
<evidence type="ECO:0000256" key="7">
    <source>
        <dbReference type="SAM" id="MobiDB-lite"/>
    </source>
</evidence>
<dbReference type="SUPFAM" id="SSF53187">
    <property type="entry name" value="Zn-dependent exopeptidases"/>
    <property type="match status" value="1"/>
</dbReference>
<dbReference type="PANTHER" id="PTHR12147">
    <property type="entry name" value="METALLOPEPTIDASE M28 FAMILY MEMBER"/>
    <property type="match status" value="1"/>
</dbReference>
<gene>
    <name evidence="10" type="ORF">FM111_15570</name>
</gene>
<keyword evidence="1" id="KW-0031">Aminopeptidase</keyword>
<dbReference type="SUPFAM" id="SSF52025">
    <property type="entry name" value="PA domain"/>
    <property type="match status" value="1"/>
</dbReference>
<dbReference type="CDD" id="cd05660">
    <property type="entry name" value="M28_like_PA"/>
    <property type="match status" value="1"/>
</dbReference>
<evidence type="ECO:0000313" key="11">
    <source>
        <dbReference type="Proteomes" id="UP000195766"/>
    </source>
</evidence>
<feature type="domain" description="Peptidase M28" evidence="9">
    <location>
        <begin position="307"/>
        <end position="515"/>
    </location>
</feature>
<evidence type="ECO:0000256" key="3">
    <source>
        <dbReference type="ARBA" id="ARBA00022723"/>
    </source>
</evidence>
<dbReference type="Gene3D" id="3.40.630.10">
    <property type="entry name" value="Zn peptidases"/>
    <property type="match status" value="1"/>
</dbReference>
<evidence type="ECO:0000256" key="6">
    <source>
        <dbReference type="ARBA" id="ARBA00022833"/>
    </source>
</evidence>
<sequence length="551" mass="59405">MSSLPMSLPRSAAVGLIAVLMCSTSALAQAGRVDPARLNEATRVLASDEFEGRAPVTPGEDRTIEWLSQQFQALGLEPGGPNGSWVQVAQVSRTSQDGPAAISVSSNGRTTELQRAKDVIVSSDRPVQRITLTDAPLVFVGYGVDAPERGWDDYKGVDLTGKIMLVLVNDPDFGAPEGHPINGKFDGQAMTFYGRWTYKFQVAAAHGAAGVLVIHDTPGAGYPWSTLENSSTAPKFDIVRADPDKERVAAQGWIQGAVAEQLFRDAGLDFAALKDQARTPDFRPVALDGVSMSIDFGQKADRVETRNVIGRLPGTQYPNETVMFGAHWDAYGRATPKNGDDIYNGAVDNATGVAGVMEIARLFAEGPRPERSTVFISWAAEETGLLGAEYYAANPVWPLETTVANINMDSLLPGTEIDPNIVVIGAGKNDLDDRLAVLAAREGRRLIPDPAPHAGAFYRSDHFPLARKGVPALFAAAGFTGHNEASRDYVANRYHQPTDEWTPEWKMDAAAADVQLLYEVGRDLANSRDWPAWKPGDEFEGARNASASARK</sequence>
<dbReference type="GO" id="GO:0046872">
    <property type="term" value="F:metal ion binding"/>
    <property type="evidence" value="ECO:0007669"/>
    <property type="project" value="UniProtKB-KW"/>
</dbReference>
<dbReference type="EMBL" id="FUIE01000085">
    <property type="protein sequence ID" value="SJM70884.1"/>
    <property type="molecule type" value="Genomic_DNA"/>
</dbReference>
<evidence type="ECO:0000256" key="4">
    <source>
        <dbReference type="ARBA" id="ARBA00022729"/>
    </source>
</evidence>
<dbReference type="GO" id="GO:0006508">
    <property type="term" value="P:proteolysis"/>
    <property type="evidence" value="ECO:0007669"/>
    <property type="project" value="UniProtKB-KW"/>
</dbReference>
<dbReference type="PANTHER" id="PTHR12147:SF56">
    <property type="entry name" value="AMINOPEPTIDASE YDR415C-RELATED"/>
    <property type="match status" value="1"/>
</dbReference>
<dbReference type="FunFam" id="3.40.630.10:FF:000088">
    <property type="entry name" value="Peptidase M20"/>
    <property type="match status" value="1"/>
</dbReference>
<dbReference type="InterPro" id="IPR007484">
    <property type="entry name" value="Peptidase_M28"/>
</dbReference>
<keyword evidence="5" id="KW-0378">Hydrolase</keyword>
<keyword evidence="6" id="KW-0862">Zinc</keyword>
<evidence type="ECO:0000256" key="8">
    <source>
        <dbReference type="SAM" id="SignalP"/>
    </source>
</evidence>
<evidence type="ECO:0000313" key="10">
    <source>
        <dbReference type="EMBL" id="SJM70884.1"/>
    </source>
</evidence>
<reference evidence="10 11" key="1">
    <citation type="submission" date="2017-02" db="EMBL/GenBank/DDBJ databases">
        <authorList>
            <person name="Peterson S.W."/>
        </authorList>
    </citation>
    <scope>NUCLEOTIDE SEQUENCE [LARGE SCALE GENOMIC DNA]</scope>
    <source>
        <strain evidence="10 11">3F5N</strain>
    </source>
</reference>
<evidence type="ECO:0000256" key="1">
    <source>
        <dbReference type="ARBA" id="ARBA00022438"/>
    </source>
</evidence>
<dbReference type="Pfam" id="PF04389">
    <property type="entry name" value="Peptidase_M28"/>
    <property type="match status" value="1"/>
</dbReference>
<dbReference type="Gene3D" id="3.50.30.30">
    <property type="match status" value="1"/>
</dbReference>
<dbReference type="GO" id="GO:0008235">
    <property type="term" value="F:metalloexopeptidase activity"/>
    <property type="evidence" value="ECO:0007669"/>
    <property type="project" value="InterPro"/>
</dbReference>
<evidence type="ECO:0000256" key="2">
    <source>
        <dbReference type="ARBA" id="ARBA00022670"/>
    </source>
</evidence>
<name>A0A1R4GRZ8_BREDI</name>
<accession>A0A1R4GRZ8</accession>
<dbReference type="AlphaFoldDB" id="A0A1R4GRZ8"/>
<keyword evidence="2" id="KW-0645">Protease</keyword>
<dbReference type="InterPro" id="IPR045175">
    <property type="entry name" value="M28_fam"/>
</dbReference>
<feature type="chain" id="PRO_5012345299" evidence="8">
    <location>
        <begin position="29"/>
        <end position="551"/>
    </location>
</feature>
<feature type="region of interest" description="Disordered" evidence="7">
    <location>
        <begin position="531"/>
        <end position="551"/>
    </location>
</feature>
<proteinExistence type="predicted"/>